<evidence type="ECO:0000313" key="6">
    <source>
        <dbReference type="Proteomes" id="UP000186609"/>
    </source>
</evidence>
<evidence type="ECO:0000259" key="4">
    <source>
        <dbReference type="Pfam" id="PF00535"/>
    </source>
</evidence>
<dbReference type="PANTHER" id="PTHR43179:SF12">
    <property type="entry name" value="GALACTOFURANOSYLTRANSFERASE GLFT2"/>
    <property type="match status" value="1"/>
</dbReference>
<dbReference type="AlphaFoldDB" id="A0A1P8JUR4"/>
<keyword evidence="6" id="KW-1185">Reference proteome</keyword>
<dbReference type="InterPro" id="IPR029044">
    <property type="entry name" value="Nucleotide-diphossugar_trans"/>
</dbReference>
<dbReference type="KEGG" id="rhy:RD110_10090"/>
<dbReference type="SUPFAM" id="SSF53448">
    <property type="entry name" value="Nucleotide-diphospho-sugar transferases"/>
    <property type="match status" value="1"/>
</dbReference>
<feature type="domain" description="Glycosyltransferase 2-like" evidence="4">
    <location>
        <begin position="22"/>
        <end position="125"/>
    </location>
</feature>
<reference evidence="5 6" key="1">
    <citation type="submission" date="2017-01" db="EMBL/GenBank/DDBJ databases">
        <authorList>
            <person name="Mah S.A."/>
            <person name="Swanson W.J."/>
            <person name="Moy G.W."/>
            <person name="Vacquier V.D."/>
        </authorList>
    </citation>
    <scope>NUCLEOTIDE SEQUENCE [LARGE SCALE GENOMIC DNA]</scope>
    <source>
        <strain evidence="5 6">DCY110</strain>
    </source>
</reference>
<comment type="similarity">
    <text evidence="1">Belongs to the glycosyltransferase 2 family.</text>
</comment>
<sequence length="347" mass="38411">MTRYSHDDPSLSFLACMSAVTLVTVTYGDRLHLLRQALSSAFSEGVANAVVVSNGSFVPIEAECQAVFGDRVQVISHAKNLGSAPGFRAGMEAACRAGADYILLLDDDNRLEPGSLLKLLQAYRHTLETSQDAPLAVVGFRPENQTEISNGSTRQRLHPNAFFGFHLKHLPRKLLRRMHPLRPSGQARLPEFGLLDVAPYSGMLFQASLIQKIGLPDASFVLYADDTEFSYRVTRMGGQLIVVTGSRVVDIEPSWNTKRLHKSASHAWLAGGSDLSVFYAARNRSYFERYSVPHNPLLRGLNRFVFLTGMRLLARRLGKQARYELFLSAVADGEARRLGSKQGFELA</sequence>
<dbReference type="GO" id="GO:0016757">
    <property type="term" value="F:glycosyltransferase activity"/>
    <property type="evidence" value="ECO:0007669"/>
    <property type="project" value="UniProtKB-KW"/>
</dbReference>
<protein>
    <recommendedName>
        <fullName evidence="4">Glycosyltransferase 2-like domain-containing protein</fullName>
    </recommendedName>
</protein>
<dbReference type="InterPro" id="IPR001173">
    <property type="entry name" value="Glyco_trans_2-like"/>
</dbReference>
<evidence type="ECO:0000256" key="2">
    <source>
        <dbReference type="ARBA" id="ARBA00022676"/>
    </source>
</evidence>
<organism evidence="5 6">
    <name type="scientific">Rhodoferax koreensis</name>
    <dbReference type="NCBI Taxonomy" id="1842727"/>
    <lineage>
        <taxon>Bacteria</taxon>
        <taxon>Pseudomonadati</taxon>
        <taxon>Pseudomonadota</taxon>
        <taxon>Betaproteobacteria</taxon>
        <taxon>Burkholderiales</taxon>
        <taxon>Comamonadaceae</taxon>
        <taxon>Rhodoferax</taxon>
    </lineage>
</organism>
<evidence type="ECO:0000256" key="1">
    <source>
        <dbReference type="ARBA" id="ARBA00006739"/>
    </source>
</evidence>
<keyword evidence="3" id="KW-0808">Transferase</keyword>
<dbReference type="Gene3D" id="3.90.550.10">
    <property type="entry name" value="Spore Coat Polysaccharide Biosynthesis Protein SpsA, Chain A"/>
    <property type="match status" value="1"/>
</dbReference>
<dbReference type="EMBL" id="CP019236">
    <property type="protein sequence ID" value="APW37497.1"/>
    <property type="molecule type" value="Genomic_DNA"/>
</dbReference>
<dbReference type="Pfam" id="PF00535">
    <property type="entry name" value="Glycos_transf_2"/>
    <property type="match status" value="1"/>
</dbReference>
<evidence type="ECO:0000256" key="3">
    <source>
        <dbReference type="ARBA" id="ARBA00022679"/>
    </source>
</evidence>
<gene>
    <name evidence="5" type="ORF">RD110_10090</name>
</gene>
<dbReference type="Proteomes" id="UP000186609">
    <property type="component" value="Chromosome"/>
</dbReference>
<keyword evidence="2" id="KW-0328">Glycosyltransferase</keyword>
<proteinExistence type="inferred from homology"/>
<dbReference type="STRING" id="1842727.RD110_10090"/>
<accession>A0A1P8JUR4</accession>
<evidence type="ECO:0000313" key="5">
    <source>
        <dbReference type="EMBL" id="APW37497.1"/>
    </source>
</evidence>
<dbReference type="PANTHER" id="PTHR43179">
    <property type="entry name" value="RHAMNOSYLTRANSFERASE WBBL"/>
    <property type="match status" value="1"/>
</dbReference>
<name>A0A1P8JUR4_9BURK</name>